<dbReference type="InterPro" id="IPR041489">
    <property type="entry name" value="PDZ_6"/>
</dbReference>
<dbReference type="Pfam" id="PF22694">
    <property type="entry name" value="CtpB_N-like"/>
    <property type="match status" value="1"/>
</dbReference>
<evidence type="ECO:0000313" key="9">
    <source>
        <dbReference type="EMBL" id="AUX48605.1"/>
    </source>
</evidence>
<dbReference type="NCBIfam" id="TIGR00225">
    <property type="entry name" value="prc"/>
    <property type="match status" value="1"/>
</dbReference>
<evidence type="ECO:0000256" key="4">
    <source>
        <dbReference type="ARBA" id="ARBA00022825"/>
    </source>
</evidence>
<comment type="similarity">
    <text evidence="1 5">Belongs to the peptidase S41A family.</text>
</comment>
<dbReference type="InterPro" id="IPR055210">
    <property type="entry name" value="CtpA/B_N"/>
</dbReference>
<dbReference type="OrthoDB" id="9812068at2"/>
<evidence type="ECO:0000256" key="3">
    <source>
        <dbReference type="ARBA" id="ARBA00022801"/>
    </source>
</evidence>
<dbReference type="InterPro" id="IPR004447">
    <property type="entry name" value="Peptidase_S41A"/>
</dbReference>
<proteinExistence type="inferred from homology"/>
<feature type="region of interest" description="Disordered" evidence="6">
    <location>
        <begin position="402"/>
        <end position="423"/>
    </location>
</feature>
<dbReference type="GO" id="GO:0006508">
    <property type="term" value="P:proteolysis"/>
    <property type="evidence" value="ECO:0007669"/>
    <property type="project" value="UniProtKB-KW"/>
</dbReference>
<dbReference type="PANTHER" id="PTHR32060">
    <property type="entry name" value="TAIL-SPECIFIC PROTEASE"/>
    <property type="match status" value="1"/>
</dbReference>
<dbReference type="FunFam" id="3.30.750.44:FF:000001">
    <property type="entry name" value="S41 family peptidase"/>
    <property type="match status" value="1"/>
</dbReference>
<dbReference type="Gene3D" id="3.90.226.10">
    <property type="entry name" value="2-enoyl-CoA Hydratase, Chain A, domain 1"/>
    <property type="match status" value="1"/>
</dbReference>
<dbReference type="CDD" id="cd07560">
    <property type="entry name" value="Peptidase_S41_CPP"/>
    <property type="match status" value="1"/>
</dbReference>
<dbReference type="Pfam" id="PF17820">
    <property type="entry name" value="PDZ_6"/>
    <property type="match status" value="1"/>
</dbReference>
<dbReference type="SMART" id="SM00245">
    <property type="entry name" value="TSPc"/>
    <property type="match status" value="1"/>
</dbReference>
<dbReference type="InterPro" id="IPR029045">
    <property type="entry name" value="ClpP/crotonase-like_dom_sf"/>
</dbReference>
<protein>
    <submittedName>
        <fullName evidence="9">Peptidase S41</fullName>
    </submittedName>
</protein>
<dbReference type="PROSITE" id="PS50106">
    <property type="entry name" value="PDZ"/>
    <property type="match status" value="1"/>
</dbReference>
<gene>
    <name evidence="9" type="ORF">SOCE26_101440</name>
</gene>
<evidence type="ECO:0000256" key="7">
    <source>
        <dbReference type="SAM" id="SignalP"/>
    </source>
</evidence>
<dbReference type="SUPFAM" id="SSF50156">
    <property type="entry name" value="PDZ domain-like"/>
    <property type="match status" value="1"/>
</dbReference>
<dbReference type="Gene3D" id="3.30.750.44">
    <property type="match status" value="1"/>
</dbReference>
<evidence type="ECO:0000256" key="2">
    <source>
        <dbReference type="ARBA" id="ARBA00022670"/>
    </source>
</evidence>
<dbReference type="SUPFAM" id="SSF52096">
    <property type="entry name" value="ClpP/crotonase"/>
    <property type="match status" value="1"/>
</dbReference>
<keyword evidence="3 5" id="KW-0378">Hydrolase</keyword>
<dbReference type="AlphaFoldDB" id="A0A2L0FAK0"/>
<dbReference type="PANTHER" id="PTHR32060:SF30">
    <property type="entry name" value="CARBOXY-TERMINAL PROCESSING PROTEASE CTPA"/>
    <property type="match status" value="1"/>
</dbReference>
<evidence type="ECO:0000313" key="10">
    <source>
        <dbReference type="Proteomes" id="UP000238348"/>
    </source>
</evidence>
<dbReference type="GO" id="GO:0004175">
    <property type="term" value="F:endopeptidase activity"/>
    <property type="evidence" value="ECO:0007669"/>
    <property type="project" value="TreeGrafter"/>
</dbReference>
<name>A0A2L0FAK0_SORCE</name>
<dbReference type="CDD" id="cd06782">
    <property type="entry name" value="cpPDZ_CPP-like"/>
    <property type="match status" value="1"/>
</dbReference>
<feature type="signal peptide" evidence="7">
    <location>
        <begin position="1"/>
        <end position="28"/>
    </location>
</feature>
<dbReference type="GO" id="GO:0030288">
    <property type="term" value="C:outer membrane-bounded periplasmic space"/>
    <property type="evidence" value="ECO:0007669"/>
    <property type="project" value="TreeGrafter"/>
</dbReference>
<dbReference type="Gene3D" id="2.30.42.10">
    <property type="match status" value="1"/>
</dbReference>
<evidence type="ECO:0000259" key="8">
    <source>
        <dbReference type="PROSITE" id="PS50106"/>
    </source>
</evidence>
<dbReference type="InterPro" id="IPR001478">
    <property type="entry name" value="PDZ"/>
</dbReference>
<reference evidence="9 10" key="1">
    <citation type="submission" date="2015-09" db="EMBL/GenBank/DDBJ databases">
        <title>Sorangium comparison.</title>
        <authorList>
            <person name="Zaburannyi N."/>
            <person name="Bunk B."/>
            <person name="Overmann J."/>
            <person name="Mueller R."/>
        </authorList>
    </citation>
    <scope>NUCLEOTIDE SEQUENCE [LARGE SCALE GENOMIC DNA]</scope>
    <source>
        <strain evidence="9 10">So ce26</strain>
    </source>
</reference>
<feature type="chain" id="PRO_5014837109" evidence="7">
    <location>
        <begin position="29"/>
        <end position="443"/>
    </location>
</feature>
<organism evidence="9 10">
    <name type="scientific">Sorangium cellulosum</name>
    <name type="common">Polyangium cellulosum</name>
    <dbReference type="NCBI Taxonomy" id="56"/>
    <lineage>
        <taxon>Bacteria</taxon>
        <taxon>Pseudomonadati</taxon>
        <taxon>Myxococcota</taxon>
        <taxon>Polyangia</taxon>
        <taxon>Polyangiales</taxon>
        <taxon>Polyangiaceae</taxon>
        <taxon>Sorangium</taxon>
    </lineage>
</organism>
<keyword evidence="4 5" id="KW-0720">Serine protease</keyword>
<dbReference type="RefSeq" id="WP_104986441.1">
    <property type="nucleotide sequence ID" value="NZ_CP012673.1"/>
</dbReference>
<dbReference type="FunFam" id="2.30.42.10:FF:000063">
    <property type="entry name" value="Peptidase, S41 family"/>
    <property type="match status" value="1"/>
</dbReference>
<dbReference type="SMART" id="SM00228">
    <property type="entry name" value="PDZ"/>
    <property type="match status" value="1"/>
</dbReference>
<dbReference type="Proteomes" id="UP000238348">
    <property type="component" value="Chromosome"/>
</dbReference>
<evidence type="ECO:0000256" key="6">
    <source>
        <dbReference type="SAM" id="MobiDB-lite"/>
    </source>
</evidence>
<dbReference type="GO" id="GO:0008236">
    <property type="term" value="F:serine-type peptidase activity"/>
    <property type="evidence" value="ECO:0007669"/>
    <property type="project" value="UniProtKB-KW"/>
</dbReference>
<dbReference type="EMBL" id="CP012673">
    <property type="protein sequence ID" value="AUX48605.1"/>
    <property type="molecule type" value="Genomic_DNA"/>
</dbReference>
<keyword evidence="7" id="KW-0732">Signal</keyword>
<accession>A0A2L0FAK0</accession>
<dbReference type="Pfam" id="PF03572">
    <property type="entry name" value="Peptidase_S41"/>
    <property type="match status" value="1"/>
</dbReference>
<dbReference type="GO" id="GO:0007165">
    <property type="term" value="P:signal transduction"/>
    <property type="evidence" value="ECO:0007669"/>
    <property type="project" value="TreeGrafter"/>
</dbReference>
<feature type="domain" description="PDZ" evidence="8">
    <location>
        <begin position="88"/>
        <end position="156"/>
    </location>
</feature>
<dbReference type="InterPro" id="IPR036034">
    <property type="entry name" value="PDZ_sf"/>
</dbReference>
<sequence>MRRLSSWTRTLGLIAAAFAGGAVTSHLAGASTQAQSPYAPFEQLARVLVLVENQYVEPAQRTKIIEGAIKGMVAELDPHSAYMNAAEFAQFQEETGGTFGGVGIEVDYKDDAITVIAPIEGSPAARAGMRAGDQIIAIDGRPVRGERLDRLVKIMRGPAGSRVKLTLRRQGVAEPITLDLAREQIHVTSIAAKRVARDVAYVRVKQFQDGTHEELLRAAARLRADGKAPLAGVILDLRNNPGGLVNEAEAVADEFLSSGTIYSTRHRSKVIDEAQAHEGGAFAALPVVAIVNEYSASAAELVAGALQDSGRATVVGATTFGKGSVQTIFELPGGGGVRLTTMRYYTPKGRSIQAQGIRPDIVIESPSQEVASTILREQDLEGHLPAEGGTALGAPRAVLVEKRPDGAAPRGLEGDVPDDPSRSTDFALSVAYQQLLRAIPARR</sequence>
<evidence type="ECO:0000256" key="5">
    <source>
        <dbReference type="RuleBase" id="RU004404"/>
    </source>
</evidence>
<evidence type="ECO:0000256" key="1">
    <source>
        <dbReference type="ARBA" id="ARBA00009179"/>
    </source>
</evidence>
<dbReference type="InterPro" id="IPR005151">
    <property type="entry name" value="Tail-specific_protease"/>
</dbReference>
<keyword evidence="2 5" id="KW-0645">Protease</keyword>